<evidence type="ECO:0000256" key="1">
    <source>
        <dbReference type="ARBA" id="ARBA00004604"/>
    </source>
</evidence>
<feature type="compositionally biased region" description="Basic and acidic residues" evidence="5">
    <location>
        <begin position="591"/>
        <end position="610"/>
    </location>
</feature>
<feature type="region of interest" description="Disordered" evidence="5">
    <location>
        <begin position="494"/>
        <end position="515"/>
    </location>
</feature>
<feature type="region of interest" description="Disordered" evidence="5">
    <location>
        <begin position="891"/>
        <end position="918"/>
    </location>
</feature>
<dbReference type="CDD" id="cd12226">
    <property type="entry name" value="RRM_NOL8"/>
    <property type="match status" value="1"/>
</dbReference>
<feature type="compositionally biased region" description="Low complexity" evidence="5">
    <location>
        <begin position="660"/>
        <end position="671"/>
    </location>
</feature>
<evidence type="ECO:0000256" key="2">
    <source>
        <dbReference type="ARBA" id="ARBA00022884"/>
    </source>
</evidence>
<gene>
    <name evidence="7" type="ORF">HHUSO_G26055</name>
</gene>
<feature type="compositionally biased region" description="Polar residues" evidence="5">
    <location>
        <begin position="446"/>
        <end position="455"/>
    </location>
</feature>
<evidence type="ECO:0000313" key="7">
    <source>
        <dbReference type="EMBL" id="KAK6473931.1"/>
    </source>
</evidence>
<feature type="region of interest" description="Disordered" evidence="5">
    <location>
        <begin position="956"/>
        <end position="992"/>
    </location>
</feature>
<feature type="region of interest" description="Disordered" evidence="5">
    <location>
        <begin position="1099"/>
        <end position="1132"/>
    </location>
</feature>
<dbReference type="PANTHER" id="PTHR48029:SF1">
    <property type="entry name" value="NUCLEOLAR PROTEIN 8"/>
    <property type="match status" value="1"/>
</dbReference>
<feature type="compositionally biased region" description="Acidic residues" evidence="5">
    <location>
        <begin position="809"/>
        <end position="820"/>
    </location>
</feature>
<dbReference type="Proteomes" id="UP001369086">
    <property type="component" value="Unassembled WGS sequence"/>
</dbReference>
<comment type="caution">
    <text evidence="7">The sequence shown here is derived from an EMBL/GenBank/DDBJ whole genome shotgun (WGS) entry which is preliminary data.</text>
</comment>
<evidence type="ECO:0000259" key="6">
    <source>
        <dbReference type="PROSITE" id="PS50102"/>
    </source>
</evidence>
<feature type="compositionally biased region" description="Polar residues" evidence="5">
    <location>
        <begin position="275"/>
        <end position="291"/>
    </location>
</feature>
<keyword evidence="2 4" id="KW-0694">RNA-binding</keyword>
<dbReference type="EMBL" id="JAHFZB010000026">
    <property type="protein sequence ID" value="KAK6473931.1"/>
    <property type="molecule type" value="Genomic_DNA"/>
</dbReference>
<dbReference type="Pfam" id="PF00076">
    <property type="entry name" value="RRM_1"/>
    <property type="match status" value="1"/>
</dbReference>
<feature type="compositionally biased region" description="Basic and acidic residues" evidence="5">
    <location>
        <begin position="731"/>
        <end position="743"/>
    </location>
</feature>
<dbReference type="InterPro" id="IPR034138">
    <property type="entry name" value="NOP8_RRM"/>
</dbReference>
<name>A0ABR0YND1_HUSHU</name>
<feature type="region of interest" description="Disordered" evidence="5">
    <location>
        <begin position="543"/>
        <end position="867"/>
    </location>
</feature>
<evidence type="ECO:0000313" key="8">
    <source>
        <dbReference type="Proteomes" id="UP001369086"/>
    </source>
</evidence>
<sequence>MEQSRSVKRLYVGGLNHSISQTELQQRFEKFGDVSDVDIVTRKDEQGDPVKTFGYLNINISETELRKCVSILNKTKWKGGTLQIELAKESFLHRLAEERQQAAEKKRTPRVDRTTHLVESLKKVGVENFHMEAAVPGTEVPDHKDWVVSKFGRVLPVLRLKTQGNNKVVKCDPSKHCHNIKRLDPSVDSENVTPVSKLTWQVAGGDDEISKKRRGEFPAYKVQPKKKRCTPSNGAKRFEDSDVEVVGSARAYKHFEDQDIKRGSPSELNCYISSRNSVSRGNEQPSTSKRQTAAAVQPRQKPVCLFDGDLDSEDEIRMMVAQENRKNKVTVNCDVEELGDLEVVGDEFSLKYTTHWAHQKAKGGGSKKMSERKQSLKDLEPDSREYDSADTDEILTFNNKTESSLKKTQKDPEMVRSEGQNGCDAGPSKKTPTIKVNKTECGNHGKSVSLNSVRESGSDDDSDDSGSCVDSDYEAMMQNCYRLELSLADLEQLAKKSAETSEEDSGESSSVLKAPQHVLKVAKSQILPPAKNSTPEAILAAILKDSSDDYDGEKRKKKKTAAILPAFKGTKTLAEPENREEKTNSAQQQKRKQEQEVSKDEAVKKQKIQEQKALSSSSSESSSSEEEEMPVSKPPPFKGLKSPVEPASQNLCQEKKPASESRSGSSSNSSSDSEEGSSDEETEAQGKGTPKIERTKTAPAKSGQSLESKDASKKAWESKKAQGVLSSKPENVWKHQQDNEKRLAALQQRQNEAEEQKKLIQGALSKLDTPETSTSKHIVFDSEEESDRESRQTDEKTEYCSEMKKTLFEESEESSDEDQGIPDKAELGAKEFKNKAVGKLFESEDDEDAHSEEDGERFQIKPQYEGKAGKKLMELQSRFGRDERFRMDSRFLESDNEEFDNTEEIMKPNTAEEEELAEEKKKNLEILQNLLHINVQTAEPSKETAKKKTFRDVTALHYDPTREEHAAFETKIEEPKKESKAERRRNREEAEKLPEVSKEIYYDVAVDFKEVFSSTKTKVEDKAEIAWDQEVDEVSDMDTAAESQAAQHAFNFLSDTTAENEQSAGFKFSFFGDDPVDEIHEKEDLYKIESLKSAKITWQEDQRFQDSSSEEEDEQESGEKTQITTTDNETLPGKKMNFFFFLKDDERLKEGPKMFCRPINLEEERERWEDSRSLLIEEYRKRHKDARRKFKAKQRN</sequence>
<dbReference type="InterPro" id="IPR000504">
    <property type="entry name" value="RRM_dom"/>
</dbReference>
<reference evidence="7 8" key="1">
    <citation type="submission" date="2021-05" db="EMBL/GenBank/DDBJ databases">
        <authorList>
            <person name="Zahm M."/>
            <person name="Klopp C."/>
            <person name="Cabau C."/>
            <person name="Kuhl H."/>
            <person name="Suciu R."/>
            <person name="Ciorpac M."/>
            <person name="Holostenco D."/>
            <person name="Gessner J."/>
            <person name="Wuertz S."/>
            <person name="Hohne C."/>
            <person name="Stock M."/>
            <person name="Gislard M."/>
            <person name="Lluch J."/>
            <person name="Milhes M."/>
            <person name="Lampietro C."/>
            <person name="Lopez Roques C."/>
            <person name="Donnadieu C."/>
            <person name="Du K."/>
            <person name="Schartl M."/>
            <person name="Guiguen Y."/>
        </authorList>
    </citation>
    <scope>NUCLEOTIDE SEQUENCE [LARGE SCALE GENOMIC DNA]</scope>
    <source>
        <strain evidence="7">Hh-F2</strain>
        <tissue evidence="7">Blood</tissue>
    </source>
</reference>
<feature type="compositionally biased region" description="Basic and acidic residues" evidence="5">
    <location>
        <begin position="959"/>
        <end position="992"/>
    </location>
</feature>
<dbReference type="PROSITE" id="PS50102">
    <property type="entry name" value="RRM"/>
    <property type="match status" value="1"/>
</dbReference>
<evidence type="ECO:0000256" key="3">
    <source>
        <dbReference type="ARBA" id="ARBA00023242"/>
    </source>
</evidence>
<dbReference type="SMART" id="SM00360">
    <property type="entry name" value="RRM"/>
    <property type="match status" value="1"/>
</dbReference>
<evidence type="ECO:0000256" key="4">
    <source>
        <dbReference type="PROSITE-ProRule" id="PRU00176"/>
    </source>
</evidence>
<dbReference type="PANTHER" id="PTHR48029">
    <property type="entry name" value="NUCLEOLAR PROTEIN 8"/>
    <property type="match status" value="1"/>
</dbReference>
<feature type="compositionally biased region" description="Basic and acidic residues" evidence="5">
    <location>
        <begin position="368"/>
        <end position="387"/>
    </location>
</feature>
<dbReference type="InterPro" id="IPR035979">
    <property type="entry name" value="RBD_domain_sf"/>
</dbReference>
<feature type="compositionally biased region" description="Basic and acidic residues" evidence="5">
    <location>
        <begin position="574"/>
        <end position="583"/>
    </location>
</feature>
<dbReference type="Gene3D" id="3.30.70.330">
    <property type="match status" value="1"/>
</dbReference>
<dbReference type="InterPro" id="IPR012677">
    <property type="entry name" value="Nucleotide-bd_a/b_plait_sf"/>
</dbReference>
<feature type="region of interest" description="Disordered" evidence="5">
    <location>
        <begin position="357"/>
        <end position="470"/>
    </location>
</feature>
<feature type="compositionally biased region" description="Basic and acidic residues" evidence="5">
    <location>
        <begin position="788"/>
        <end position="808"/>
    </location>
</feature>
<organism evidence="7 8">
    <name type="scientific">Huso huso</name>
    <name type="common">Beluga</name>
    <name type="synonym">Acipenser huso</name>
    <dbReference type="NCBI Taxonomy" id="61971"/>
    <lineage>
        <taxon>Eukaryota</taxon>
        <taxon>Metazoa</taxon>
        <taxon>Chordata</taxon>
        <taxon>Craniata</taxon>
        <taxon>Vertebrata</taxon>
        <taxon>Euteleostomi</taxon>
        <taxon>Actinopterygii</taxon>
        <taxon>Chondrostei</taxon>
        <taxon>Acipenseriformes</taxon>
        <taxon>Acipenseridae</taxon>
        <taxon>Huso</taxon>
    </lineage>
</organism>
<feature type="compositionally biased region" description="Acidic residues" evidence="5">
    <location>
        <begin position="894"/>
        <end position="903"/>
    </location>
</feature>
<feature type="compositionally biased region" description="Basic and acidic residues" evidence="5">
    <location>
        <begin position="821"/>
        <end position="834"/>
    </location>
</feature>
<feature type="compositionally biased region" description="Acidic residues" evidence="5">
    <location>
        <begin position="843"/>
        <end position="855"/>
    </location>
</feature>
<feature type="compositionally biased region" description="Polar residues" evidence="5">
    <location>
        <begin position="1120"/>
        <end position="1129"/>
    </location>
</feature>
<protein>
    <submittedName>
        <fullName evidence="7">Nucleolar protein 8</fullName>
    </submittedName>
</protein>
<proteinExistence type="predicted"/>
<feature type="compositionally biased region" description="Basic and acidic residues" evidence="5">
    <location>
        <begin position="403"/>
        <end position="416"/>
    </location>
</feature>
<feature type="compositionally biased region" description="Acidic residues" evidence="5">
    <location>
        <begin position="672"/>
        <end position="683"/>
    </location>
</feature>
<keyword evidence="3" id="KW-0539">Nucleus</keyword>
<comment type="subcellular location">
    <subcellularLocation>
        <location evidence="1">Nucleus</location>
        <location evidence="1">Nucleolus</location>
    </subcellularLocation>
</comment>
<keyword evidence="8" id="KW-1185">Reference proteome</keyword>
<dbReference type="SUPFAM" id="SSF54928">
    <property type="entry name" value="RNA-binding domain, RBD"/>
    <property type="match status" value="1"/>
</dbReference>
<evidence type="ECO:0000256" key="5">
    <source>
        <dbReference type="SAM" id="MobiDB-lite"/>
    </source>
</evidence>
<feature type="compositionally biased region" description="Basic and acidic residues" evidence="5">
    <location>
        <begin position="707"/>
        <end position="720"/>
    </location>
</feature>
<feature type="domain" description="RRM" evidence="6">
    <location>
        <begin position="8"/>
        <end position="89"/>
    </location>
</feature>
<accession>A0ABR0YND1</accession>
<feature type="region of interest" description="Disordered" evidence="5">
    <location>
        <begin position="275"/>
        <end position="298"/>
    </location>
</feature>